<feature type="domain" description="NADP-dependent oxidoreductase" evidence="2">
    <location>
        <begin position="15"/>
        <end position="323"/>
    </location>
</feature>
<dbReference type="GO" id="GO:0005829">
    <property type="term" value="C:cytosol"/>
    <property type="evidence" value="ECO:0007669"/>
    <property type="project" value="TreeGrafter"/>
</dbReference>
<protein>
    <submittedName>
        <fullName evidence="3">Predicted oxidoreductase</fullName>
    </submittedName>
</protein>
<organism evidence="3 4">
    <name type="scientific">Desulfopila aestuarii DSM 18488</name>
    <dbReference type="NCBI Taxonomy" id="1121416"/>
    <lineage>
        <taxon>Bacteria</taxon>
        <taxon>Pseudomonadati</taxon>
        <taxon>Thermodesulfobacteriota</taxon>
        <taxon>Desulfobulbia</taxon>
        <taxon>Desulfobulbales</taxon>
        <taxon>Desulfocapsaceae</taxon>
        <taxon>Desulfopila</taxon>
    </lineage>
</organism>
<dbReference type="PANTHER" id="PTHR43364">
    <property type="entry name" value="NADH-SPECIFIC METHYLGLYOXAL REDUCTASE-RELATED"/>
    <property type="match status" value="1"/>
</dbReference>
<dbReference type="Proteomes" id="UP000184603">
    <property type="component" value="Unassembled WGS sequence"/>
</dbReference>
<keyword evidence="4" id="KW-1185">Reference proteome</keyword>
<dbReference type="SUPFAM" id="SSF51430">
    <property type="entry name" value="NAD(P)-linked oxidoreductase"/>
    <property type="match status" value="1"/>
</dbReference>
<dbReference type="EMBL" id="FRFE01000012">
    <property type="protein sequence ID" value="SHO48975.1"/>
    <property type="molecule type" value="Genomic_DNA"/>
</dbReference>
<dbReference type="InterPro" id="IPR036812">
    <property type="entry name" value="NAD(P)_OxRdtase_dom_sf"/>
</dbReference>
<dbReference type="OrthoDB" id="5328358at2"/>
<proteinExistence type="predicted"/>
<dbReference type="InterPro" id="IPR050523">
    <property type="entry name" value="AKR_Detox_Biosynth"/>
</dbReference>
<sequence length="339" mass="37666">MKYNYIGKSGLRVSNICMGTMTFGKKCDRGISFEILDKAYSSGVNFFDMAEIYPVPPTAETYGITEEIFGEWMADKPRDSIIIATKVAGAANSWFVPPVRHGLTALDAFHITTAVEGSLKRLKTDYIDLYQAHWPDSVVPIEESLEALDQLVRSGKVRYIGTSNENAYGLTKALTTSSYLKYKRFETIQNNFSLLNRRFLDEIAIVCQKEQVGLLPYSPLAGGVLSGKYIPGENWDGFRYGDYLNNPDPRMKAQAGRFANERSLAAAQKYAAIARKYGLAPATMAAAWTLSFDFVPSTIIGATHPTQLDDTLKASETLLPEELRIECNAINQEILYPMG</sequence>
<dbReference type="InterPro" id="IPR020471">
    <property type="entry name" value="AKR"/>
</dbReference>
<gene>
    <name evidence="3" type="ORF">SAMN02745220_02576</name>
</gene>
<accession>A0A1M7Y8K5</accession>
<dbReference type="AlphaFoldDB" id="A0A1M7Y8K5"/>
<dbReference type="PRINTS" id="PR00069">
    <property type="entry name" value="ALDKETRDTASE"/>
</dbReference>
<dbReference type="InterPro" id="IPR023210">
    <property type="entry name" value="NADP_OxRdtase_dom"/>
</dbReference>
<dbReference type="Pfam" id="PF00248">
    <property type="entry name" value="Aldo_ket_red"/>
    <property type="match status" value="1"/>
</dbReference>
<dbReference type="CDD" id="cd19094">
    <property type="entry name" value="AKR_Tas-like"/>
    <property type="match status" value="1"/>
</dbReference>
<dbReference type="RefSeq" id="WP_073613869.1">
    <property type="nucleotide sequence ID" value="NZ_FRFE01000012.1"/>
</dbReference>
<evidence type="ECO:0000313" key="4">
    <source>
        <dbReference type="Proteomes" id="UP000184603"/>
    </source>
</evidence>
<evidence type="ECO:0000259" key="2">
    <source>
        <dbReference type="Pfam" id="PF00248"/>
    </source>
</evidence>
<evidence type="ECO:0000313" key="3">
    <source>
        <dbReference type="EMBL" id="SHO48975.1"/>
    </source>
</evidence>
<name>A0A1M7Y8K5_9BACT</name>
<dbReference type="STRING" id="1121416.SAMN02745220_02576"/>
<evidence type="ECO:0000256" key="1">
    <source>
        <dbReference type="ARBA" id="ARBA00023002"/>
    </source>
</evidence>
<dbReference type="PANTHER" id="PTHR43364:SF4">
    <property type="entry name" value="NAD(P)-LINKED OXIDOREDUCTASE SUPERFAMILY PROTEIN"/>
    <property type="match status" value="1"/>
</dbReference>
<dbReference type="Gene3D" id="3.20.20.100">
    <property type="entry name" value="NADP-dependent oxidoreductase domain"/>
    <property type="match status" value="1"/>
</dbReference>
<dbReference type="GO" id="GO:0016491">
    <property type="term" value="F:oxidoreductase activity"/>
    <property type="evidence" value="ECO:0007669"/>
    <property type="project" value="UniProtKB-KW"/>
</dbReference>
<keyword evidence="1" id="KW-0560">Oxidoreductase</keyword>
<reference evidence="3 4" key="1">
    <citation type="submission" date="2016-12" db="EMBL/GenBank/DDBJ databases">
        <authorList>
            <person name="Song W.-J."/>
            <person name="Kurnit D.M."/>
        </authorList>
    </citation>
    <scope>NUCLEOTIDE SEQUENCE [LARGE SCALE GENOMIC DNA]</scope>
    <source>
        <strain evidence="3 4">DSM 18488</strain>
    </source>
</reference>